<evidence type="ECO:0000313" key="5">
    <source>
        <dbReference type="Ensembl" id="ENSLACP00000018927.1"/>
    </source>
</evidence>
<dbReference type="EMBL" id="AFYH01058980">
    <property type="status" value="NOT_ANNOTATED_CDS"/>
    <property type="molecule type" value="Genomic_DNA"/>
</dbReference>
<dbReference type="EMBL" id="AFYH01058988">
    <property type="status" value="NOT_ANNOTATED_CDS"/>
    <property type="molecule type" value="Genomic_DNA"/>
</dbReference>
<name>H3BAK6_LATCH</name>
<evidence type="ECO:0000256" key="4">
    <source>
        <dbReference type="ARBA" id="ARBA00034099"/>
    </source>
</evidence>
<dbReference type="HOGENOM" id="CLU_2215865_0_0_1"/>
<sequence length="107" mass="12223">FDAKDLFFILFSTESSEDDDYDDTSTNKTWVLAPKTQEIDATQILNTLLKNYDNKLRPDIGIKPTFIDVDIYVNSIGPVSVIQMIEFALLLIRSLIHKGILSRMQLI</sequence>
<dbReference type="Gene3D" id="2.70.170.10">
    <property type="entry name" value="Neurotransmitter-gated ion-channel ligand-binding domain"/>
    <property type="match status" value="1"/>
</dbReference>
<comment type="subcellular location">
    <subcellularLocation>
        <location evidence="4">Synaptic cell membrane</location>
        <topology evidence="4">Multi-pass membrane protein</topology>
    </subcellularLocation>
</comment>
<dbReference type="GeneTree" id="ENSGT00940000161201"/>
<evidence type="ECO:0000256" key="2">
    <source>
        <dbReference type="ARBA" id="ARBA00023157"/>
    </source>
</evidence>
<gene>
    <name evidence="5" type="primary">GABRE</name>
</gene>
<dbReference type="EMBL" id="AFYH01058989">
    <property type="status" value="NOT_ANNOTATED_CDS"/>
    <property type="molecule type" value="Genomic_DNA"/>
</dbReference>
<dbReference type="Proteomes" id="UP000008672">
    <property type="component" value="Unassembled WGS sequence"/>
</dbReference>
<dbReference type="GO" id="GO:0005230">
    <property type="term" value="F:extracellular ligand-gated monoatomic ion channel activity"/>
    <property type="evidence" value="ECO:0007669"/>
    <property type="project" value="InterPro"/>
</dbReference>
<dbReference type="GO" id="GO:0007214">
    <property type="term" value="P:gamma-aminobutyric acid signaling pathway"/>
    <property type="evidence" value="ECO:0007669"/>
    <property type="project" value="InterPro"/>
</dbReference>
<evidence type="ECO:0000256" key="1">
    <source>
        <dbReference type="ARBA" id="ARBA00023018"/>
    </source>
</evidence>
<dbReference type="SUPFAM" id="SSF63712">
    <property type="entry name" value="Nicotinic receptor ligand binding domain-like"/>
    <property type="match status" value="1"/>
</dbReference>
<keyword evidence="1" id="KW-0770">Synapse</keyword>
<dbReference type="GO" id="GO:0006821">
    <property type="term" value="P:chloride transport"/>
    <property type="evidence" value="ECO:0007669"/>
    <property type="project" value="InterPro"/>
</dbReference>
<protein>
    <submittedName>
        <fullName evidence="5">Gamma-aminobutyric acid type A receptor subunit epsilon</fullName>
    </submittedName>
</protein>
<dbReference type="EMBL" id="AFYH01058986">
    <property type="status" value="NOT_ANNOTATED_CDS"/>
    <property type="molecule type" value="Genomic_DNA"/>
</dbReference>
<keyword evidence="2" id="KW-1015">Disulfide bond</keyword>
<dbReference type="EMBL" id="AFYH01058984">
    <property type="status" value="NOT_ANNOTATED_CDS"/>
    <property type="molecule type" value="Genomic_DNA"/>
</dbReference>
<reference evidence="6" key="1">
    <citation type="submission" date="2011-08" db="EMBL/GenBank/DDBJ databases">
        <title>The draft genome of Latimeria chalumnae.</title>
        <authorList>
            <person name="Di Palma F."/>
            <person name="Alfoldi J."/>
            <person name="Johnson J."/>
            <person name="Berlin A."/>
            <person name="Gnerre S."/>
            <person name="Jaffe D."/>
            <person name="MacCallum I."/>
            <person name="Young S."/>
            <person name="Walker B.J."/>
            <person name="Lander E."/>
            <person name="Lindblad-Toh K."/>
        </authorList>
    </citation>
    <scope>NUCLEOTIDE SEQUENCE [LARGE SCALE GENOMIC DNA]</scope>
    <source>
        <strain evidence="6">Wild caught</strain>
    </source>
</reference>
<dbReference type="PRINTS" id="PR01620">
    <property type="entry name" value="GABAARGAMMA"/>
</dbReference>
<dbReference type="InterPro" id="IPR036734">
    <property type="entry name" value="Neur_chan_lig-bd_sf"/>
</dbReference>
<dbReference type="EMBL" id="AFYH01058987">
    <property type="status" value="NOT_ANNOTATED_CDS"/>
    <property type="molecule type" value="Genomic_DNA"/>
</dbReference>
<dbReference type="GO" id="GO:0004890">
    <property type="term" value="F:GABA-A receptor activity"/>
    <property type="evidence" value="ECO:0007669"/>
    <property type="project" value="InterPro"/>
</dbReference>
<dbReference type="Bgee" id="ENSLACG00000016651">
    <property type="expression patterns" value="Expressed in muscle tissue"/>
</dbReference>
<evidence type="ECO:0000313" key="6">
    <source>
        <dbReference type="Proteomes" id="UP000008672"/>
    </source>
</evidence>
<dbReference type="InterPro" id="IPR005437">
    <property type="entry name" value="GABRG-1/4"/>
</dbReference>
<dbReference type="EMBL" id="AFYH01058982">
    <property type="status" value="NOT_ANNOTATED_CDS"/>
    <property type="molecule type" value="Genomic_DNA"/>
</dbReference>
<proteinExistence type="predicted"/>
<evidence type="ECO:0000256" key="3">
    <source>
        <dbReference type="ARBA" id="ARBA00023180"/>
    </source>
</evidence>
<dbReference type="EMBL" id="AFYH01058981">
    <property type="status" value="NOT_ANNOTATED_CDS"/>
    <property type="molecule type" value="Genomic_DNA"/>
</dbReference>
<keyword evidence="3" id="KW-0325">Glycoprotein</keyword>
<dbReference type="EMBL" id="AFYH01058985">
    <property type="status" value="NOT_ANNOTATED_CDS"/>
    <property type="molecule type" value="Genomic_DNA"/>
</dbReference>
<dbReference type="EMBL" id="AFYH01058983">
    <property type="status" value="NOT_ANNOTATED_CDS"/>
    <property type="molecule type" value="Genomic_DNA"/>
</dbReference>
<dbReference type="AlphaFoldDB" id="H3BAK6"/>
<dbReference type="GO" id="GO:0097060">
    <property type="term" value="C:synaptic membrane"/>
    <property type="evidence" value="ECO:0007669"/>
    <property type="project" value="UniProtKB-SubCell"/>
</dbReference>
<reference evidence="5" key="2">
    <citation type="submission" date="2025-08" db="UniProtKB">
        <authorList>
            <consortium name="Ensembl"/>
        </authorList>
    </citation>
    <scope>IDENTIFICATION</scope>
</reference>
<reference evidence="5" key="3">
    <citation type="submission" date="2025-09" db="UniProtKB">
        <authorList>
            <consortium name="Ensembl"/>
        </authorList>
    </citation>
    <scope>IDENTIFICATION</scope>
</reference>
<keyword evidence="6" id="KW-1185">Reference proteome</keyword>
<dbReference type="Ensembl" id="ENSLACT00000019060.1">
    <property type="protein sequence ID" value="ENSLACP00000018927.1"/>
    <property type="gene ID" value="ENSLACG00000016651.1"/>
</dbReference>
<organism evidence="5 6">
    <name type="scientific">Latimeria chalumnae</name>
    <name type="common">Coelacanth</name>
    <dbReference type="NCBI Taxonomy" id="7897"/>
    <lineage>
        <taxon>Eukaryota</taxon>
        <taxon>Metazoa</taxon>
        <taxon>Chordata</taxon>
        <taxon>Craniata</taxon>
        <taxon>Vertebrata</taxon>
        <taxon>Euteleostomi</taxon>
        <taxon>Coelacanthiformes</taxon>
        <taxon>Coelacanthidae</taxon>
        <taxon>Latimeria</taxon>
    </lineage>
</organism>
<accession>H3BAK6</accession>